<dbReference type="EMBL" id="LJIG01001417">
    <property type="protein sequence ID" value="KRT85523.1"/>
    <property type="molecule type" value="Genomic_DNA"/>
</dbReference>
<evidence type="ECO:0000256" key="1">
    <source>
        <dbReference type="ARBA" id="ARBA00023157"/>
    </source>
</evidence>
<dbReference type="Gene3D" id="2.10.25.10">
    <property type="entry name" value="Laminin"/>
    <property type="match status" value="1"/>
</dbReference>
<accession>A0A0T6BDU4</accession>
<sequence>MVPWRDEKTCRFECTGGSQYFPCGPKGGVQTCTDAAAPEQGDEKCEEDCYCPPNTFYFNGKCYLKKKCPCFFGGKTYQPGDTIQQKCHPCVCTDGKFVCRTHPPCKVVASATGDPHFTTWDGKRFDFMGKCSYYLVKGNDFSIEADHYVWEGGKFVKNYDSKAPSWIRRLVMRTEGEVIEFKPDLVVNVNNVSVTRFPHRIGNTIITKPSSRHVLAELPNAVEVQWDGYSTATVRLPVELEGQVMGLLGTYTEDQSDDFMTPFGEIANDPVTFGNSWKTEFSCQDESPAEMKHPCDVNPGARPAAEKICGAIKGDLFKQCEIDDKDTLYDNCVYDTCLCKEDPDKCSCDQIAMAADMCGKKKIV</sequence>
<dbReference type="PANTHER" id="PTHR11339">
    <property type="entry name" value="EXTRACELLULAR MATRIX GLYCOPROTEIN RELATED"/>
    <property type="match status" value="1"/>
</dbReference>
<dbReference type="OrthoDB" id="6765421at2759"/>
<evidence type="ECO:0000256" key="2">
    <source>
        <dbReference type="ARBA" id="ARBA00023180"/>
    </source>
</evidence>
<reference evidence="4 5" key="1">
    <citation type="submission" date="2015-09" db="EMBL/GenBank/DDBJ databases">
        <title>Draft genome of the scarab beetle Oryctes borbonicus.</title>
        <authorList>
            <person name="Meyer J.M."/>
            <person name="Markov G.V."/>
            <person name="Baskaran P."/>
            <person name="Herrmann M."/>
            <person name="Sommer R.J."/>
            <person name="Roedelsperger C."/>
        </authorList>
    </citation>
    <scope>NUCLEOTIDE SEQUENCE [LARGE SCALE GENOMIC DNA]</scope>
    <source>
        <strain evidence="4">OB123</strain>
        <tissue evidence="4">Whole animal</tissue>
    </source>
</reference>
<proteinExistence type="predicted"/>
<evidence type="ECO:0000313" key="5">
    <source>
        <dbReference type="Proteomes" id="UP000051574"/>
    </source>
</evidence>
<dbReference type="PANTHER" id="PTHR11339:SF386">
    <property type="entry name" value="HEMOLECTIN, ISOFORM A"/>
    <property type="match status" value="1"/>
</dbReference>
<dbReference type="PROSITE" id="PS51233">
    <property type="entry name" value="VWFD"/>
    <property type="match status" value="1"/>
</dbReference>
<gene>
    <name evidence="4" type="ORF">AMK59_186</name>
</gene>
<protein>
    <recommendedName>
        <fullName evidence="3">VWFD domain-containing protein</fullName>
    </recommendedName>
</protein>
<dbReference type="GO" id="GO:0005615">
    <property type="term" value="C:extracellular space"/>
    <property type="evidence" value="ECO:0007669"/>
    <property type="project" value="TreeGrafter"/>
</dbReference>
<evidence type="ECO:0000259" key="3">
    <source>
        <dbReference type="PROSITE" id="PS51233"/>
    </source>
</evidence>
<evidence type="ECO:0000313" key="4">
    <source>
        <dbReference type="EMBL" id="KRT85523.1"/>
    </source>
</evidence>
<dbReference type="SMART" id="SM00216">
    <property type="entry name" value="VWD"/>
    <property type="match status" value="1"/>
</dbReference>
<dbReference type="SUPFAM" id="SSF57567">
    <property type="entry name" value="Serine protease inhibitors"/>
    <property type="match status" value="1"/>
</dbReference>
<dbReference type="Proteomes" id="UP000051574">
    <property type="component" value="Unassembled WGS sequence"/>
</dbReference>
<keyword evidence="5" id="KW-1185">Reference proteome</keyword>
<dbReference type="GO" id="GO:0031012">
    <property type="term" value="C:extracellular matrix"/>
    <property type="evidence" value="ECO:0007669"/>
    <property type="project" value="TreeGrafter"/>
</dbReference>
<dbReference type="AlphaFoldDB" id="A0A0T6BDU4"/>
<dbReference type="Pfam" id="PF00094">
    <property type="entry name" value="VWD"/>
    <property type="match status" value="1"/>
</dbReference>
<keyword evidence="2" id="KW-0325">Glycoprotein</keyword>
<dbReference type="InterPro" id="IPR001846">
    <property type="entry name" value="VWF_type-D"/>
</dbReference>
<name>A0A0T6BDU4_9SCAR</name>
<feature type="domain" description="VWFD" evidence="3">
    <location>
        <begin position="107"/>
        <end position="284"/>
    </location>
</feature>
<dbReference type="InterPro" id="IPR036084">
    <property type="entry name" value="Ser_inhib-like_sf"/>
</dbReference>
<keyword evidence="1" id="KW-1015">Disulfide bond</keyword>
<comment type="caution">
    <text evidence="4">The sequence shown here is derived from an EMBL/GenBank/DDBJ whole genome shotgun (WGS) entry which is preliminary data.</text>
</comment>
<organism evidence="4 5">
    <name type="scientific">Oryctes borbonicus</name>
    <dbReference type="NCBI Taxonomy" id="1629725"/>
    <lineage>
        <taxon>Eukaryota</taxon>
        <taxon>Metazoa</taxon>
        <taxon>Ecdysozoa</taxon>
        <taxon>Arthropoda</taxon>
        <taxon>Hexapoda</taxon>
        <taxon>Insecta</taxon>
        <taxon>Pterygota</taxon>
        <taxon>Neoptera</taxon>
        <taxon>Endopterygota</taxon>
        <taxon>Coleoptera</taxon>
        <taxon>Polyphaga</taxon>
        <taxon>Scarabaeiformia</taxon>
        <taxon>Scarabaeidae</taxon>
        <taxon>Dynastinae</taxon>
        <taxon>Oryctes</taxon>
    </lineage>
</organism>
<dbReference type="CDD" id="cd19941">
    <property type="entry name" value="TIL"/>
    <property type="match status" value="1"/>
</dbReference>
<dbReference type="InterPro" id="IPR050780">
    <property type="entry name" value="Mucin_vWF_Thrombospondin_sf"/>
</dbReference>
<feature type="non-terminal residue" evidence="4">
    <location>
        <position position="364"/>
    </location>
</feature>